<dbReference type="Proteomes" id="UP000320857">
    <property type="component" value="Unassembled WGS sequence"/>
</dbReference>
<gene>
    <name evidence="4" type="ORF">FNX44_018585</name>
    <name evidence="2" type="ORF">H3146_07815</name>
    <name evidence="3" type="ORF">H3147_08790</name>
</gene>
<evidence type="ECO:0000313" key="5">
    <source>
        <dbReference type="Proteomes" id="UP000320857"/>
    </source>
</evidence>
<dbReference type="RefSeq" id="WP_143649408.1">
    <property type="nucleotide sequence ID" value="NZ_JABJWZ010000045.1"/>
</dbReference>
<sequence>MTDSEVQRPRVRPAVRLASPQAAADFDPPAAGGRIGAAPPGRRRALDPRPRALTVLVLDVPRWRLAEPLEELRERAGERLRELRLAAGHPLAGQPPTGPAANDARPVDVDRRPRGEQEKR</sequence>
<evidence type="ECO:0000313" key="2">
    <source>
        <dbReference type="EMBL" id="MBB1253277.1"/>
    </source>
</evidence>
<evidence type="ECO:0000313" key="3">
    <source>
        <dbReference type="EMBL" id="MBB1258928.1"/>
    </source>
</evidence>
<evidence type="ECO:0000256" key="1">
    <source>
        <dbReference type="SAM" id="MobiDB-lite"/>
    </source>
</evidence>
<feature type="compositionally biased region" description="Low complexity" evidence="1">
    <location>
        <begin position="18"/>
        <end position="40"/>
    </location>
</feature>
<reference evidence="4 5" key="1">
    <citation type="submission" date="2019-10" db="EMBL/GenBank/DDBJ databases">
        <title>Streptomyces sp. nov., a novel actinobacterium isolated from alkaline environment.</title>
        <authorList>
            <person name="Golinska P."/>
        </authorList>
    </citation>
    <scope>NUCLEOTIDE SEQUENCE [LARGE SCALE GENOMIC DNA]</scope>
    <source>
        <strain evidence="4 5">OF1</strain>
    </source>
</reference>
<dbReference type="AlphaFoldDB" id="A0A5P0YU53"/>
<dbReference type="EMBL" id="VJYK02000209">
    <property type="protein sequence ID" value="MQS03843.1"/>
    <property type="molecule type" value="Genomic_DNA"/>
</dbReference>
<evidence type="ECO:0000313" key="4">
    <source>
        <dbReference type="EMBL" id="MQS03843.1"/>
    </source>
</evidence>
<dbReference type="Proteomes" id="UP000517765">
    <property type="component" value="Unassembled WGS sequence"/>
</dbReference>
<name>A0A5P0YU53_9ACTN</name>
<dbReference type="EMBL" id="JABJWZ010000045">
    <property type="protein sequence ID" value="MBB1253277.1"/>
    <property type="molecule type" value="Genomic_DNA"/>
</dbReference>
<protein>
    <submittedName>
        <fullName evidence="4">Uncharacterized protein</fullName>
    </submittedName>
</protein>
<evidence type="ECO:0000313" key="7">
    <source>
        <dbReference type="Proteomes" id="UP000525686"/>
    </source>
</evidence>
<feature type="compositionally biased region" description="Basic and acidic residues" evidence="1">
    <location>
        <begin position="105"/>
        <end position="120"/>
    </location>
</feature>
<evidence type="ECO:0000313" key="6">
    <source>
        <dbReference type="Proteomes" id="UP000517765"/>
    </source>
</evidence>
<dbReference type="Proteomes" id="UP000525686">
    <property type="component" value="Unassembled WGS sequence"/>
</dbReference>
<reference evidence="2" key="3">
    <citation type="journal article" name="Syst. Appl. Microbiol.">
        <title>Streptomyces alkaliterrae sp. nov., isolated from an alkaline soil, and emended descriptions of Streptomyces alkaliphilus, Streptomyces calidiresistens and Streptomyces durbertensis.</title>
        <authorList>
            <person name="Swiecimska M."/>
            <person name="Golinska P."/>
            <person name="Nouioui I."/>
            <person name="Wypij M."/>
            <person name="Rai M."/>
            <person name="Sangal V."/>
            <person name="Goodfellow M."/>
        </authorList>
    </citation>
    <scope>NUCLEOTIDE SEQUENCE</scope>
    <source>
        <strain evidence="2">OF3</strain>
        <strain evidence="3">OF8</strain>
    </source>
</reference>
<dbReference type="EMBL" id="JABJXA010000037">
    <property type="protein sequence ID" value="MBB1258928.1"/>
    <property type="molecule type" value="Genomic_DNA"/>
</dbReference>
<accession>A0A5P0YU53</accession>
<proteinExistence type="predicted"/>
<comment type="caution">
    <text evidence="4">The sequence shown here is derived from an EMBL/GenBank/DDBJ whole genome shotgun (WGS) entry which is preliminary data.</text>
</comment>
<feature type="region of interest" description="Disordered" evidence="1">
    <location>
        <begin position="1"/>
        <end position="49"/>
    </location>
</feature>
<keyword evidence="5" id="KW-1185">Reference proteome</keyword>
<reference evidence="6 7" key="2">
    <citation type="submission" date="2020-05" db="EMBL/GenBank/DDBJ databases">
        <title>Classification of alakaliphilic streptomycetes isolated from an alkaline soil next to Lonar Crater, India and a proposal for the recognition of Streptomyces alkaliterrae sp. nov.</title>
        <authorList>
            <person name="Golinska P."/>
        </authorList>
    </citation>
    <scope>NUCLEOTIDE SEQUENCE [LARGE SCALE GENOMIC DNA]</scope>
    <source>
        <strain evidence="7">OF3</strain>
        <strain evidence="6">OF8</strain>
    </source>
</reference>
<feature type="region of interest" description="Disordered" evidence="1">
    <location>
        <begin position="85"/>
        <end position="120"/>
    </location>
</feature>
<organism evidence="4 5">
    <name type="scientific">Streptomyces alkaliterrae</name>
    <dbReference type="NCBI Taxonomy" id="2213162"/>
    <lineage>
        <taxon>Bacteria</taxon>
        <taxon>Bacillati</taxon>
        <taxon>Actinomycetota</taxon>
        <taxon>Actinomycetes</taxon>
        <taxon>Kitasatosporales</taxon>
        <taxon>Streptomycetaceae</taxon>
        <taxon>Streptomyces</taxon>
    </lineage>
</organism>